<sequence>MAAAATAPPLPGGSGSHVQKQIFHNENNRINIRSAFHGRLHVATPRPSDLAAFHEQYTPSAFTPPPYSSRSNETHQQRLIRQKRESVVVESRIKEIQDEVDFALRLSMAEDRLVVLEVDSELHCDSSHVERADVHWKSERRDDGCSRLRSTIQRCARECEDVEFLHLNGDTSAKLCEKLEIGKFPTLLFYRHGRLLWTQSGYRKHAIGEGVLYYGSRLAGGEDSQRLVPDVSTESEIAALAQKNAQSGCLFTVVACTSTFCEPCVRVFPAALALAKALPGVVGFCRISPEDETTCDFFRKFCVENLPTFLLVKPDGSDINAIVVEGRYIGSSRGDLMGHVMQALPPQNQIYNREGRCMDLEM</sequence>
<evidence type="ECO:0000313" key="3">
    <source>
        <dbReference type="EMBL" id="GHP04537.1"/>
    </source>
</evidence>
<dbReference type="OrthoDB" id="10263751at2759"/>
<proteinExistence type="predicted"/>
<dbReference type="InterPro" id="IPR013766">
    <property type="entry name" value="Thioredoxin_domain"/>
</dbReference>
<organism evidence="3 4">
    <name type="scientific">Pycnococcus provasolii</name>
    <dbReference type="NCBI Taxonomy" id="41880"/>
    <lineage>
        <taxon>Eukaryota</taxon>
        <taxon>Viridiplantae</taxon>
        <taxon>Chlorophyta</taxon>
        <taxon>Pseudoscourfieldiophyceae</taxon>
        <taxon>Pseudoscourfieldiales</taxon>
        <taxon>Pycnococcaceae</taxon>
        <taxon>Pycnococcus</taxon>
    </lineage>
</organism>
<dbReference type="GO" id="GO:0016671">
    <property type="term" value="F:oxidoreductase activity, acting on a sulfur group of donors, disulfide as acceptor"/>
    <property type="evidence" value="ECO:0007669"/>
    <property type="project" value="InterPro"/>
</dbReference>
<gene>
    <name evidence="3" type="ORF">PPROV_000329100</name>
</gene>
<feature type="region of interest" description="Disordered" evidence="1">
    <location>
        <begin position="59"/>
        <end position="79"/>
    </location>
</feature>
<dbReference type="InterPro" id="IPR044192">
    <property type="entry name" value="CDSP32"/>
</dbReference>
<evidence type="ECO:0000259" key="2">
    <source>
        <dbReference type="Pfam" id="PF00085"/>
    </source>
</evidence>
<reference evidence="3" key="1">
    <citation type="submission" date="2020-10" db="EMBL/GenBank/DDBJ databases">
        <title>Unveiling of a novel bifunctional photoreceptor, Dualchrome1, isolated from a cosmopolitan green alga.</title>
        <authorList>
            <person name="Suzuki S."/>
            <person name="Kawachi M."/>
        </authorList>
    </citation>
    <scope>NUCLEOTIDE SEQUENCE</scope>
    <source>
        <strain evidence="3">NIES 2893</strain>
    </source>
</reference>
<dbReference type="AlphaFoldDB" id="A0A830HHL4"/>
<accession>A0A830HHL4</accession>
<dbReference type="InterPro" id="IPR036249">
    <property type="entry name" value="Thioredoxin-like_sf"/>
</dbReference>
<dbReference type="Proteomes" id="UP000660262">
    <property type="component" value="Unassembled WGS sequence"/>
</dbReference>
<dbReference type="Pfam" id="PF00085">
    <property type="entry name" value="Thioredoxin"/>
    <property type="match status" value="1"/>
</dbReference>
<feature type="domain" description="Thioredoxin" evidence="2">
    <location>
        <begin position="145"/>
        <end position="204"/>
    </location>
</feature>
<dbReference type="PANTHER" id="PTHR47578">
    <property type="entry name" value="THIOREDOXIN-LIKE PROTEIN CDSP32, CHLOROPLASTIC"/>
    <property type="match status" value="1"/>
</dbReference>
<dbReference type="Gene3D" id="3.40.30.10">
    <property type="entry name" value="Glutaredoxin"/>
    <property type="match status" value="2"/>
</dbReference>
<evidence type="ECO:0000256" key="1">
    <source>
        <dbReference type="SAM" id="MobiDB-lite"/>
    </source>
</evidence>
<protein>
    <submittedName>
        <fullName evidence="3">Cdsp32p protein</fullName>
    </submittedName>
</protein>
<dbReference type="PANTHER" id="PTHR47578:SF1">
    <property type="entry name" value="THIOREDOXIN-LIKE PROTEIN CDSP32, CHLOROPLASTIC"/>
    <property type="match status" value="1"/>
</dbReference>
<dbReference type="EMBL" id="BNJQ01000008">
    <property type="protein sequence ID" value="GHP04537.1"/>
    <property type="molecule type" value="Genomic_DNA"/>
</dbReference>
<name>A0A830HHL4_9CHLO</name>
<dbReference type="SUPFAM" id="SSF52833">
    <property type="entry name" value="Thioredoxin-like"/>
    <property type="match status" value="2"/>
</dbReference>
<evidence type="ECO:0000313" key="4">
    <source>
        <dbReference type="Proteomes" id="UP000660262"/>
    </source>
</evidence>
<keyword evidence="4" id="KW-1185">Reference proteome</keyword>
<comment type="caution">
    <text evidence="3">The sequence shown here is derived from an EMBL/GenBank/DDBJ whole genome shotgun (WGS) entry which is preliminary data.</text>
</comment>